<organism evidence="6 7">
    <name type="scientific">Candidatus Karelsulcia muelleri</name>
    <dbReference type="NCBI Taxonomy" id="336810"/>
    <lineage>
        <taxon>Bacteria</taxon>
        <taxon>Pseudomonadati</taxon>
        <taxon>Bacteroidota</taxon>
        <taxon>Flavobacteriia</taxon>
        <taxon>Flavobacteriales</taxon>
        <taxon>Candidatus Karelsulcia</taxon>
    </lineage>
</organism>
<keyword evidence="3 6" id="KW-0808">Transferase</keyword>
<dbReference type="EC" id="2.6.1.11" evidence="6"/>
<dbReference type="AlphaFoldDB" id="A0A654M3B2"/>
<evidence type="ECO:0000256" key="5">
    <source>
        <dbReference type="RuleBase" id="RU003560"/>
    </source>
</evidence>
<dbReference type="PIRSF" id="PIRSF000521">
    <property type="entry name" value="Transaminase_4ab_Lys_Orn"/>
    <property type="match status" value="1"/>
</dbReference>
<dbReference type="GO" id="GO:0030170">
    <property type="term" value="F:pyridoxal phosphate binding"/>
    <property type="evidence" value="ECO:0007669"/>
    <property type="project" value="InterPro"/>
</dbReference>
<accession>A0A654M3B2</accession>
<dbReference type="Pfam" id="PF00202">
    <property type="entry name" value="Aminotran_3"/>
    <property type="match status" value="1"/>
</dbReference>
<dbReference type="InterPro" id="IPR050103">
    <property type="entry name" value="Class-III_PLP-dep_AT"/>
</dbReference>
<dbReference type="PANTHER" id="PTHR11986:SF79">
    <property type="entry name" value="ACETYLORNITHINE AMINOTRANSFERASE, MITOCHONDRIAL"/>
    <property type="match status" value="1"/>
</dbReference>
<comment type="cofactor">
    <cofactor evidence="1">
        <name>pyridoxal 5'-phosphate</name>
        <dbReference type="ChEBI" id="CHEBI:597326"/>
    </cofactor>
</comment>
<dbReference type="RefSeq" id="WP_020931633.1">
    <property type="nucleotide sequence ID" value="NZ_CP013212.1"/>
</dbReference>
<name>A0A654M3B2_9FLAO</name>
<dbReference type="SUPFAM" id="SSF53383">
    <property type="entry name" value="PLP-dependent transferases"/>
    <property type="match status" value="1"/>
</dbReference>
<comment type="similarity">
    <text evidence="5">Belongs to the class-III pyridoxal-phosphate-dependent aminotransferase family.</text>
</comment>
<reference evidence="6 7" key="2">
    <citation type="journal article" date="2016" name="Genome Announc.">
        <title>Complete Genome Sequences of the Obligate Symbionts 'Candidatus Sulcia muelleri' and 'Ca. Nasuia deltocephalinicola' from the Pestiferous Leafhopper Macrosteles quadripunctulatus (Hemiptera: Cicadellidae).</title>
        <authorList>
            <person name="Bennett G.M."/>
            <person name="Abba S."/>
            <person name="Kube M."/>
            <person name="Marzachi C."/>
        </authorList>
    </citation>
    <scope>NUCLEOTIDE SEQUENCE [LARGE SCALE GENOMIC DNA]</scope>
    <source>
        <strain evidence="6 7">PUNC</strain>
    </source>
</reference>
<dbReference type="CDD" id="cd00610">
    <property type="entry name" value="OAT_like"/>
    <property type="match status" value="1"/>
</dbReference>
<reference evidence="7" key="1">
    <citation type="submission" date="2015-11" db="EMBL/GenBank/DDBJ databases">
        <title>Complete genome sequences of the obligate symbionts Candidatus Sulcia muelleri and Candidatus Nasuia deltocephalinicola from the pestiferous leafhopper, Macrosteles quadripunctulatus (Hemiptera: Cicadellidae).</title>
        <authorList>
            <person name="Bennett G.M."/>
            <person name="Abba S."/>
            <person name="Kube M."/>
            <person name="Marzachi C."/>
        </authorList>
    </citation>
    <scope>NUCLEOTIDE SEQUENCE [LARGE SCALE GENOMIC DNA]</scope>
    <source>
        <strain evidence="7">PUNC</strain>
    </source>
</reference>
<dbReference type="InterPro" id="IPR049704">
    <property type="entry name" value="Aminotrans_3_PPA_site"/>
</dbReference>
<dbReference type="GeneID" id="75050175"/>
<evidence type="ECO:0000256" key="2">
    <source>
        <dbReference type="ARBA" id="ARBA00022576"/>
    </source>
</evidence>
<dbReference type="PANTHER" id="PTHR11986">
    <property type="entry name" value="AMINOTRANSFERASE CLASS III"/>
    <property type="match status" value="1"/>
</dbReference>
<evidence type="ECO:0000256" key="1">
    <source>
        <dbReference type="ARBA" id="ARBA00001933"/>
    </source>
</evidence>
<keyword evidence="2 6" id="KW-0032">Aminotransferase</keyword>
<dbReference type="Gene3D" id="3.40.640.10">
    <property type="entry name" value="Type I PLP-dependent aspartate aminotransferase-like (Major domain)"/>
    <property type="match status" value="1"/>
</dbReference>
<protein>
    <submittedName>
        <fullName evidence="6">Acetylornithine aminotransferase</fullName>
        <ecNumber evidence="6">2.6.1.11</ecNumber>
    </submittedName>
</protein>
<keyword evidence="4 5" id="KW-0663">Pyridoxal phosphate</keyword>
<dbReference type="InterPro" id="IPR015424">
    <property type="entry name" value="PyrdxlP-dep_Trfase"/>
</dbReference>
<dbReference type="InterPro" id="IPR015421">
    <property type="entry name" value="PyrdxlP-dep_Trfase_major"/>
</dbReference>
<gene>
    <name evidence="6" type="ORF">ASU30_029</name>
</gene>
<dbReference type="Proteomes" id="UP000055698">
    <property type="component" value="Chromosome"/>
</dbReference>
<proteinExistence type="inferred from homology"/>
<sequence length="381" mass="43248">MNLFDVYSNEEIEIIKGRGIYIYDKYNQKYLDFYGGHAVISIGHSHPRYVNNLKKQIKKISFYSNSIKIPEQEKLASLLLDISGYYDYKVFLCNSGAEANENALKIASFHNNKKKIIAFKKSFHGRTSGAISITDNNKIITKFNLQHKVKFIDYKNLDLLEEELKKQDICAVISEGIQGIGGIIDPGMFVFNKIDFLCRKYDTIFIVDEIQSGYGRTGLFFAHKNYGIKPDIITIAKGMGNGFPIGGVIISPKFKPFNGMLGTTFGGNYLACSSGISVLEIIKKECLISNAKKMGEIFINSLKEIDEIKEIRGKGLMLGVNFNFKVKKLINFLLKKEKIFVGSSLDKKIIRLLPPLTIKEKHIKNFIIRLKKALYFLKNDK</sequence>
<dbReference type="GO" id="GO:0003992">
    <property type="term" value="F:N2-acetyl-L-ornithine:2-oxoglutarate 5-aminotransferase activity"/>
    <property type="evidence" value="ECO:0007669"/>
    <property type="project" value="UniProtKB-EC"/>
</dbReference>
<evidence type="ECO:0000313" key="6">
    <source>
        <dbReference type="EMBL" id="ALP70106.1"/>
    </source>
</evidence>
<dbReference type="InterPro" id="IPR005814">
    <property type="entry name" value="Aminotrans_3"/>
</dbReference>
<dbReference type="InterPro" id="IPR015422">
    <property type="entry name" value="PyrdxlP-dep_Trfase_small"/>
</dbReference>
<evidence type="ECO:0000313" key="7">
    <source>
        <dbReference type="Proteomes" id="UP000055698"/>
    </source>
</evidence>
<dbReference type="EMBL" id="CP013212">
    <property type="protein sequence ID" value="ALP70106.1"/>
    <property type="molecule type" value="Genomic_DNA"/>
</dbReference>
<dbReference type="PROSITE" id="PS00600">
    <property type="entry name" value="AA_TRANSFER_CLASS_3"/>
    <property type="match status" value="1"/>
</dbReference>
<dbReference type="FunFam" id="3.40.640.10:FF:000004">
    <property type="entry name" value="Acetylornithine aminotransferase"/>
    <property type="match status" value="1"/>
</dbReference>
<evidence type="ECO:0000256" key="4">
    <source>
        <dbReference type="ARBA" id="ARBA00022898"/>
    </source>
</evidence>
<dbReference type="Gene3D" id="3.90.1150.10">
    <property type="entry name" value="Aspartate Aminotransferase, domain 1"/>
    <property type="match status" value="1"/>
</dbReference>
<dbReference type="GO" id="GO:0042802">
    <property type="term" value="F:identical protein binding"/>
    <property type="evidence" value="ECO:0007669"/>
    <property type="project" value="TreeGrafter"/>
</dbReference>
<evidence type="ECO:0000256" key="3">
    <source>
        <dbReference type="ARBA" id="ARBA00022679"/>
    </source>
</evidence>